<dbReference type="InterPro" id="IPR007886">
    <property type="entry name" value="AlaDH/PNT_N"/>
</dbReference>
<sequence>MKIGVPKEIKPQEARVGLTPAGVRELVNRGHAVEVESGAGVGAGLLDEEYVRAGAAIVESAEAVFETAELIVKVKEPQPSEYGLIRRGQILYTYLHLAPDPKLTRALQDSGCTAIAYETVTDHQGGLPLLAPMSEVAGRLSVQAGAVSLERIHGGSGTLLGGVPGVASASTVIIGGGVVGRNAMQMALGLSARVTVLDRSLPRLREIDALYGGHVQTLYSNIENLETSIRDADLVIGAVLIPGASAPRLVSRRMIESMRPGSAVVDVAIDQGGCFETSRATTHAEPRFRVDGVVHYCVTNIPGAVPRTSTHALTNATLPHLLRIADLGFKAAMQADSNLANGLNIHDGEITHPEVARSMGADHRPAQEAIGA</sequence>
<gene>
    <name evidence="7" type="primary">ald</name>
    <name evidence="7" type="ORF">V6X64_03805</name>
</gene>
<accession>A0ABV3S9G1</accession>
<dbReference type="Pfam" id="PF05222">
    <property type="entry name" value="AlaDh_PNT_N"/>
    <property type="match status" value="1"/>
</dbReference>
<dbReference type="InterPro" id="IPR008141">
    <property type="entry name" value="Ala_DH"/>
</dbReference>
<evidence type="ECO:0000256" key="3">
    <source>
        <dbReference type="ARBA" id="ARBA00023002"/>
    </source>
</evidence>
<comment type="catalytic activity">
    <reaction evidence="4">
        <text>L-alanine + NAD(+) + H2O = pyruvate + NH4(+) + NADH + H(+)</text>
        <dbReference type="Rhea" id="RHEA:18405"/>
        <dbReference type="ChEBI" id="CHEBI:15361"/>
        <dbReference type="ChEBI" id="CHEBI:15377"/>
        <dbReference type="ChEBI" id="CHEBI:15378"/>
        <dbReference type="ChEBI" id="CHEBI:28938"/>
        <dbReference type="ChEBI" id="CHEBI:57540"/>
        <dbReference type="ChEBI" id="CHEBI:57945"/>
        <dbReference type="ChEBI" id="CHEBI:57972"/>
        <dbReference type="EC" id="1.4.1.1"/>
    </reaction>
</comment>
<comment type="caution">
    <text evidence="7">The sequence shown here is derived from an EMBL/GenBank/DDBJ whole genome shotgun (WGS) entry which is preliminary data.</text>
</comment>
<dbReference type="SUPFAM" id="SSF51735">
    <property type="entry name" value="NAD(P)-binding Rossmann-fold domains"/>
    <property type="match status" value="1"/>
</dbReference>
<dbReference type="Proteomes" id="UP001556653">
    <property type="component" value="Unassembled WGS sequence"/>
</dbReference>
<dbReference type="PIRSF" id="PIRSF000183">
    <property type="entry name" value="Alanine_dh"/>
    <property type="match status" value="1"/>
</dbReference>
<dbReference type="CDD" id="cd05305">
    <property type="entry name" value="L-AlaDH"/>
    <property type="match status" value="1"/>
</dbReference>
<dbReference type="SMART" id="SM01003">
    <property type="entry name" value="AlaDh_PNT_N"/>
    <property type="match status" value="1"/>
</dbReference>
<dbReference type="InterPro" id="IPR036291">
    <property type="entry name" value="NAD(P)-bd_dom_sf"/>
</dbReference>
<evidence type="ECO:0000256" key="1">
    <source>
        <dbReference type="ARBA" id="ARBA00005689"/>
    </source>
</evidence>
<comment type="similarity">
    <text evidence="1 4">Belongs to the AlaDH/PNT family.</text>
</comment>
<feature type="domain" description="Alanine dehydrogenase/pyridine nucleotide transhydrogenase N-terminal" evidence="6">
    <location>
        <begin position="4"/>
        <end position="137"/>
    </location>
</feature>
<dbReference type="RefSeq" id="WP_367966601.1">
    <property type="nucleotide sequence ID" value="NZ_JBAKFI010000001.1"/>
</dbReference>
<dbReference type="GO" id="GO:0000286">
    <property type="term" value="F:alanine dehydrogenase activity"/>
    <property type="evidence" value="ECO:0007669"/>
    <property type="project" value="UniProtKB-EC"/>
</dbReference>
<dbReference type="EMBL" id="JBAKFJ010000001">
    <property type="protein sequence ID" value="MEX0386123.1"/>
    <property type="molecule type" value="Genomic_DNA"/>
</dbReference>
<dbReference type="InterPro" id="IPR007698">
    <property type="entry name" value="AlaDH/PNT_NAD(H)-bd"/>
</dbReference>
<dbReference type="NCBIfam" id="TIGR00518">
    <property type="entry name" value="alaDH"/>
    <property type="match status" value="1"/>
</dbReference>
<keyword evidence="8" id="KW-1185">Reference proteome</keyword>
<proteinExistence type="inferred from homology"/>
<evidence type="ECO:0000256" key="4">
    <source>
        <dbReference type="PIRNR" id="PIRNR000183"/>
    </source>
</evidence>
<dbReference type="SMART" id="SM01002">
    <property type="entry name" value="AlaDh_PNT_C"/>
    <property type="match status" value="1"/>
</dbReference>
<dbReference type="Gene3D" id="3.40.50.720">
    <property type="entry name" value="NAD(P)-binding Rossmann-like Domain"/>
    <property type="match status" value="2"/>
</dbReference>
<feature type="domain" description="Alanine dehydrogenase/pyridine nucleotide transhydrogenase NAD(H)-binding" evidence="5">
    <location>
        <begin position="149"/>
        <end position="297"/>
    </location>
</feature>
<dbReference type="PANTHER" id="PTHR42795:SF1">
    <property type="entry name" value="ALANINE DEHYDROGENASE"/>
    <property type="match status" value="1"/>
</dbReference>
<dbReference type="SUPFAM" id="SSF52283">
    <property type="entry name" value="Formate/glycerate dehydrogenase catalytic domain-like"/>
    <property type="match status" value="1"/>
</dbReference>
<reference evidence="7 8" key="1">
    <citation type="submission" date="2024-02" db="EMBL/GenBank/DDBJ databases">
        <title>New especies of Spiribacter isolated from saline water.</title>
        <authorList>
            <person name="Leon M.J."/>
            <person name="De La Haba R."/>
            <person name="Sanchez-Porro C."/>
            <person name="Ventosa A."/>
        </authorList>
    </citation>
    <scope>NUCLEOTIDE SEQUENCE [LARGE SCALE GENOMIC DNA]</scope>
    <source>
        <strain evidence="8">ag22IC4-227</strain>
    </source>
</reference>
<evidence type="ECO:0000313" key="7">
    <source>
        <dbReference type="EMBL" id="MEX0386123.1"/>
    </source>
</evidence>
<name>A0ABV3S9G1_9GAMM</name>
<keyword evidence="3 4" id="KW-0560">Oxidoreductase</keyword>
<evidence type="ECO:0000259" key="6">
    <source>
        <dbReference type="SMART" id="SM01003"/>
    </source>
</evidence>
<evidence type="ECO:0000259" key="5">
    <source>
        <dbReference type="SMART" id="SM01002"/>
    </source>
</evidence>
<dbReference type="Pfam" id="PF01262">
    <property type="entry name" value="AlaDh_PNT_C"/>
    <property type="match status" value="1"/>
</dbReference>
<keyword evidence="4" id="KW-0520">NAD</keyword>
<protein>
    <recommendedName>
        <fullName evidence="2 4">Alanine dehydrogenase</fullName>
        <ecNumber evidence="2 4">1.4.1.1</ecNumber>
    </recommendedName>
</protein>
<evidence type="ECO:0000256" key="2">
    <source>
        <dbReference type="ARBA" id="ARBA00012897"/>
    </source>
</evidence>
<organism evidence="7 8">
    <name type="scientific">Spiribacter onubensis</name>
    <dbReference type="NCBI Taxonomy" id="3122420"/>
    <lineage>
        <taxon>Bacteria</taxon>
        <taxon>Pseudomonadati</taxon>
        <taxon>Pseudomonadota</taxon>
        <taxon>Gammaproteobacteria</taxon>
        <taxon>Chromatiales</taxon>
        <taxon>Ectothiorhodospiraceae</taxon>
        <taxon>Spiribacter</taxon>
    </lineage>
</organism>
<evidence type="ECO:0000313" key="8">
    <source>
        <dbReference type="Proteomes" id="UP001556653"/>
    </source>
</evidence>
<dbReference type="PANTHER" id="PTHR42795">
    <property type="entry name" value="ALANINE DEHYDROGENASE"/>
    <property type="match status" value="1"/>
</dbReference>
<dbReference type="EC" id="1.4.1.1" evidence="2 4"/>